<dbReference type="AlphaFoldDB" id="A0A1Y2H600"/>
<gene>
    <name evidence="1" type="ORF">BCR44DRAFT_23411</name>
</gene>
<dbReference type="EMBL" id="MCFL01000116">
    <property type="protein sequence ID" value="ORZ29945.1"/>
    <property type="molecule type" value="Genomic_DNA"/>
</dbReference>
<reference evidence="1 2" key="1">
    <citation type="submission" date="2016-07" db="EMBL/GenBank/DDBJ databases">
        <title>Pervasive Adenine N6-methylation of Active Genes in Fungi.</title>
        <authorList>
            <consortium name="DOE Joint Genome Institute"/>
            <person name="Mondo S.J."/>
            <person name="Dannebaum R.O."/>
            <person name="Kuo R.C."/>
            <person name="Labutti K."/>
            <person name="Haridas S."/>
            <person name="Kuo A."/>
            <person name="Salamov A."/>
            <person name="Ahrendt S.R."/>
            <person name="Lipzen A."/>
            <person name="Sullivan W."/>
            <person name="Andreopoulos W.B."/>
            <person name="Clum A."/>
            <person name="Lindquist E."/>
            <person name="Daum C."/>
            <person name="Ramamoorthy G.K."/>
            <person name="Gryganskyi A."/>
            <person name="Culley D."/>
            <person name="Magnuson J.K."/>
            <person name="James T.Y."/>
            <person name="O'Malley M.A."/>
            <person name="Stajich J.E."/>
            <person name="Spatafora J.W."/>
            <person name="Visel A."/>
            <person name="Grigoriev I.V."/>
        </authorList>
    </citation>
    <scope>NUCLEOTIDE SEQUENCE [LARGE SCALE GENOMIC DNA]</scope>
    <source>
        <strain evidence="1 2">PL171</strain>
    </source>
</reference>
<organism evidence="1 2">
    <name type="scientific">Catenaria anguillulae PL171</name>
    <dbReference type="NCBI Taxonomy" id="765915"/>
    <lineage>
        <taxon>Eukaryota</taxon>
        <taxon>Fungi</taxon>
        <taxon>Fungi incertae sedis</taxon>
        <taxon>Blastocladiomycota</taxon>
        <taxon>Blastocladiomycetes</taxon>
        <taxon>Blastocladiales</taxon>
        <taxon>Catenariaceae</taxon>
        <taxon>Catenaria</taxon>
    </lineage>
</organism>
<comment type="caution">
    <text evidence="1">The sequence shown here is derived from an EMBL/GenBank/DDBJ whole genome shotgun (WGS) entry which is preliminary data.</text>
</comment>
<dbReference type="SUPFAM" id="SSF64496">
    <property type="entry name" value="DNA-binding domain of intron-encoded endonucleases"/>
    <property type="match status" value="1"/>
</dbReference>
<protein>
    <submittedName>
        <fullName evidence="1">Uncharacterized protein</fullName>
    </submittedName>
</protein>
<keyword evidence="2" id="KW-1185">Reference proteome</keyword>
<evidence type="ECO:0000313" key="1">
    <source>
        <dbReference type="EMBL" id="ORZ29945.1"/>
    </source>
</evidence>
<proteinExistence type="predicted"/>
<sequence>MNRQAVLSRAQRVKVVDELGKPVAKYISLADLSRAVDIVKDIKAYLVLHNNKIDKWTVERISPDDYDKLEISSTTQYQFEMDAAKLPSLKRNKIQTGPRSRKCPVAVKQDGKWIEFDTAKDAAEHLGVSKVAVHNALKGSGICKGCQIRKVE</sequence>
<name>A0A1Y2H600_9FUNG</name>
<accession>A0A1Y2H600</accession>
<evidence type="ECO:0000313" key="2">
    <source>
        <dbReference type="Proteomes" id="UP000193411"/>
    </source>
</evidence>
<dbReference type="Proteomes" id="UP000193411">
    <property type="component" value="Unassembled WGS sequence"/>
</dbReference>